<evidence type="ECO:0000256" key="1">
    <source>
        <dbReference type="SAM" id="Phobius"/>
    </source>
</evidence>
<sequence>MTMTQRIEWFTQYGLRFFIRMRRNNGIKDKVLLITLVSTMLTMQGIKYTMKPLLRMLQGFLNQGSGV</sequence>
<keyword evidence="1" id="KW-1133">Transmembrane helix</keyword>
<dbReference type="GeneID" id="16488742"/>
<feature type="transmembrane region" description="Helical" evidence="1">
    <location>
        <begin position="31"/>
        <end position="50"/>
    </location>
</feature>
<evidence type="ECO:0000313" key="3">
    <source>
        <dbReference type="Proteomes" id="UP000155715"/>
    </source>
</evidence>
<reference evidence="2 3" key="1">
    <citation type="journal article" date="2013" name="PLoS ONE">
        <title>Identification and characterization of two novel viruses in ocular infections in reindeer.</title>
        <authorList>
            <person name="Smits S.L."/>
            <person name="Schapendonk C.M."/>
            <person name="van Leeuwen M."/>
            <person name="Kuiken T."/>
            <person name="Bodewes R."/>
            <person name="Stalin Raj V."/>
            <person name="Haagmans B.L."/>
            <person name="das Neves C.G."/>
            <person name="Tryland M."/>
            <person name="Osterhaus A.D."/>
        </authorList>
    </citation>
    <scope>NUCLEOTIDE SEQUENCE [LARGE SCALE GENOMIC DNA]</scope>
    <source>
        <strain evidence="2">RtPV2</strain>
    </source>
</reference>
<keyword evidence="1" id="KW-0472">Membrane</keyword>
<dbReference type="EMBL" id="KC810012">
    <property type="protein sequence ID" value="AGS08608.1"/>
    <property type="molecule type" value="Genomic_DNA"/>
</dbReference>
<dbReference type="Proteomes" id="UP000155715">
    <property type="component" value="Segment"/>
</dbReference>
<proteinExistence type="predicted"/>
<name>S5RDA5_9PAPI</name>
<dbReference type="KEGG" id="vg:16488742"/>
<accession>S5RDA5</accession>
<organism evidence="2 3">
    <name type="scientific">Rangifer tarandus papillomavirus 2</name>
    <dbReference type="NCBI Taxonomy" id="1370094"/>
    <lineage>
        <taxon>Viruses</taxon>
        <taxon>Monodnaviria</taxon>
        <taxon>Shotokuvirae</taxon>
        <taxon>Cossaviricota</taxon>
        <taxon>Papovaviricetes</taxon>
        <taxon>Zurhausenvirales</taxon>
        <taxon>Papillomaviridae</taxon>
        <taxon>Firstpapillomavirinae</taxon>
        <taxon>Xipapillomavirus</taxon>
        <taxon>Xipapillomavirus 3</taxon>
    </lineage>
</organism>
<keyword evidence="1" id="KW-0812">Transmembrane</keyword>
<protein>
    <submittedName>
        <fullName evidence="2">E4</fullName>
    </submittedName>
</protein>
<evidence type="ECO:0000313" key="2">
    <source>
        <dbReference type="EMBL" id="AGS08608.1"/>
    </source>
</evidence>
<dbReference type="RefSeq" id="YP_008378670.1">
    <property type="nucleotide sequence ID" value="NC_021930.1"/>
</dbReference>
<keyword evidence="3" id="KW-1185">Reference proteome</keyword>